<dbReference type="AlphaFoldDB" id="A0A1M5VXU7"/>
<evidence type="ECO:0000256" key="4">
    <source>
        <dbReference type="ARBA" id="ARBA00022452"/>
    </source>
</evidence>
<evidence type="ECO:0000256" key="5">
    <source>
        <dbReference type="ARBA" id="ARBA00022496"/>
    </source>
</evidence>
<keyword evidence="9" id="KW-0406">Ion transport</keyword>
<keyword evidence="7 16" id="KW-0732">Signal</keyword>
<dbReference type="SUPFAM" id="SSF56935">
    <property type="entry name" value="Porins"/>
    <property type="match status" value="1"/>
</dbReference>
<dbReference type="OrthoDB" id="127311at2"/>
<dbReference type="Pfam" id="PF00593">
    <property type="entry name" value="TonB_dep_Rec_b-barrel"/>
    <property type="match status" value="1"/>
</dbReference>
<dbReference type="GO" id="GO:0009279">
    <property type="term" value="C:cell outer membrane"/>
    <property type="evidence" value="ECO:0007669"/>
    <property type="project" value="UniProtKB-SubCell"/>
</dbReference>
<evidence type="ECO:0000256" key="13">
    <source>
        <dbReference type="ARBA" id="ARBA00023237"/>
    </source>
</evidence>
<dbReference type="STRING" id="1216006.VA7868_00551"/>
<protein>
    <submittedName>
        <fullName evidence="19">Ferrichrome-iron receptor</fullName>
    </submittedName>
</protein>
<feature type="domain" description="TonB-dependent receptor-like beta-barrel" evidence="17">
    <location>
        <begin position="261"/>
        <end position="684"/>
    </location>
</feature>
<evidence type="ECO:0000256" key="14">
    <source>
        <dbReference type="PROSITE-ProRule" id="PRU01360"/>
    </source>
</evidence>
<evidence type="ECO:0000256" key="3">
    <source>
        <dbReference type="ARBA" id="ARBA00022448"/>
    </source>
</evidence>
<dbReference type="Gene3D" id="2.170.130.10">
    <property type="entry name" value="TonB-dependent receptor, plug domain"/>
    <property type="match status" value="1"/>
</dbReference>
<keyword evidence="20" id="KW-1185">Reference proteome</keyword>
<dbReference type="GO" id="GO:0038023">
    <property type="term" value="F:signaling receptor activity"/>
    <property type="evidence" value="ECO:0007669"/>
    <property type="project" value="InterPro"/>
</dbReference>
<evidence type="ECO:0000259" key="17">
    <source>
        <dbReference type="Pfam" id="PF00593"/>
    </source>
</evidence>
<evidence type="ECO:0000256" key="9">
    <source>
        <dbReference type="ARBA" id="ARBA00023065"/>
    </source>
</evidence>
<dbReference type="InterPro" id="IPR037066">
    <property type="entry name" value="Plug_dom_sf"/>
</dbReference>
<evidence type="ECO:0000256" key="1">
    <source>
        <dbReference type="ARBA" id="ARBA00004571"/>
    </source>
</evidence>
<evidence type="ECO:0000256" key="12">
    <source>
        <dbReference type="ARBA" id="ARBA00023170"/>
    </source>
</evidence>
<dbReference type="InterPro" id="IPR039426">
    <property type="entry name" value="TonB-dep_rcpt-like"/>
</dbReference>
<evidence type="ECO:0000256" key="8">
    <source>
        <dbReference type="ARBA" id="ARBA00023004"/>
    </source>
</evidence>
<dbReference type="InterPro" id="IPR010105">
    <property type="entry name" value="TonB_sidphr_rcpt"/>
</dbReference>
<evidence type="ECO:0000256" key="11">
    <source>
        <dbReference type="ARBA" id="ARBA00023136"/>
    </source>
</evidence>
<comment type="similarity">
    <text evidence="2 14 15">Belongs to the TonB-dependent receptor family.</text>
</comment>
<keyword evidence="13 14" id="KW-0998">Cell outer membrane</keyword>
<evidence type="ECO:0000259" key="18">
    <source>
        <dbReference type="Pfam" id="PF07715"/>
    </source>
</evidence>
<feature type="chain" id="PRO_5012997127" evidence="16">
    <location>
        <begin position="38"/>
        <end position="716"/>
    </location>
</feature>
<keyword evidence="11 14" id="KW-0472">Membrane</keyword>
<gene>
    <name evidence="19" type="primary">fhuA_1</name>
    <name evidence="19" type="ORF">VA7868_00551</name>
</gene>
<dbReference type="Proteomes" id="UP000184608">
    <property type="component" value="Unassembled WGS sequence"/>
</dbReference>
<evidence type="ECO:0000256" key="2">
    <source>
        <dbReference type="ARBA" id="ARBA00009810"/>
    </source>
</evidence>
<dbReference type="NCBIfam" id="TIGR01783">
    <property type="entry name" value="TonB-siderophor"/>
    <property type="match status" value="1"/>
</dbReference>
<feature type="domain" description="TonB-dependent receptor plug" evidence="18">
    <location>
        <begin position="78"/>
        <end position="172"/>
    </location>
</feature>
<evidence type="ECO:0000313" key="20">
    <source>
        <dbReference type="Proteomes" id="UP000184608"/>
    </source>
</evidence>
<dbReference type="InterPro" id="IPR036942">
    <property type="entry name" value="Beta-barrel_TonB_sf"/>
</dbReference>
<keyword evidence="10 15" id="KW-0798">TonB box</keyword>
<dbReference type="PANTHER" id="PTHR32552">
    <property type="entry name" value="FERRICHROME IRON RECEPTOR-RELATED"/>
    <property type="match status" value="1"/>
</dbReference>
<dbReference type="GO" id="GO:0015891">
    <property type="term" value="P:siderophore transport"/>
    <property type="evidence" value="ECO:0007669"/>
    <property type="project" value="InterPro"/>
</dbReference>
<comment type="subcellular location">
    <subcellularLocation>
        <location evidence="1 14">Cell outer membrane</location>
        <topology evidence="1 14">Multi-pass membrane protein</topology>
    </subcellularLocation>
</comment>
<dbReference type="PANTHER" id="PTHR32552:SF68">
    <property type="entry name" value="FERRICHROME OUTER MEMBRANE TRANSPORTER_PHAGE RECEPTOR"/>
    <property type="match status" value="1"/>
</dbReference>
<dbReference type="CDD" id="cd01347">
    <property type="entry name" value="ligand_gated_channel"/>
    <property type="match status" value="1"/>
</dbReference>
<sequence length="716" mass="81198">MSRLTVKNIQHKNKKNFSAKKIYLVCSLSFVSVSVSAAVNESQQDKSQDTDNMTVYGRALSIYRAGDTSLATRTPTPVDDIPQSVQVLPQQLIQDQGARQITDLYRSVSGVSQFSYSYVTFRGFRQDEILYDGVRGNPFEGLAVPQLFNIERVEVLKGPSAAISGSGEPGGVINYVTKKPTYDDQRYVSLTGGNQDFVSGSMSLSGAANDDRSQRYRIGVYQDHENPYRKNTDIRNRIIDLGYEWDISPDTTLGVQYTDILQHYGGGRIRGIPTDDQGNFLTSTEWNANDASDHLSLDAEVYQVRVNHDFNFWLSGDVTFRYFENEDIQKYHEPKKLKDTNDDGIYDWVDREYRDQLRRNKAGSVTANLVAELDDHTLLFGMDYYRLDSEFIYYKASSAGGVSGRSLINPDYTPDDVSLYTYQLAKHTDTQSERYGAYIQDQWSLSDVWNVTSGVRLDGYHDEINDIRKSNFESYTGSGASYRLGSTYQLNEQLHPYMVVATGFVPQDAADQATANGGPFDPEESLMYEAGARSYWFNHRLSASLAFYHITKQNVLQTDPDDDSKMVAYGKVRSQGIEADLMADLTDNWVANLSYAYNDTIVKQAYDGISRTVGRRFANAPHHQLGLWTRYDLPVLNSSVGFGADYVGQQWSQDGQIVKSYTVYDASWQTHWQDWKFQLNVKNLFDKTYAVSGFLERTGHFPGEKRRIYLTADYSF</sequence>
<dbReference type="Gene3D" id="2.40.170.20">
    <property type="entry name" value="TonB-dependent receptor, beta-barrel domain"/>
    <property type="match status" value="1"/>
</dbReference>
<dbReference type="Pfam" id="PF07715">
    <property type="entry name" value="Plug"/>
    <property type="match status" value="1"/>
</dbReference>
<dbReference type="InterPro" id="IPR000531">
    <property type="entry name" value="Beta-barrel_TonB"/>
</dbReference>
<dbReference type="GO" id="GO:0015344">
    <property type="term" value="F:siderophore uptake transmembrane transporter activity"/>
    <property type="evidence" value="ECO:0007669"/>
    <property type="project" value="TreeGrafter"/>
</dbReference>
<evidence type="ECO:0000256" key="15">
    <source>
        <dbReference type="RuleBase" id="RU003357"/>
    </source>
</evidence>
<evidence type="ECO:0000313" key="19">
    <source>
        <dbReference type="EMBL" id="SHH80085.1"/>
    </source>
</evidence>
<keyword evidence="6 14" id="KW-0812">Transmembrane</keyword>
<keyword evidence="12 19" id="KW-0675">Receptor</keyword>
<name>A0A1M5VXU7_9VIBR</name>
<reference evidence="19 20" key="1">
    <citation type="submission" date="2016-11" db="EMBL/GenBank/DDBJ databases">
        <authorList>
            <person name="Jaros S."/>
            <person name="Januszkiewicz K."/>
            <person name="Wedrychowicz H."/>
        </authorList>
    </citation>
    <scope>NUCLEOTIDE SEQUENCE [LARGE SCALE GENOMIC DNA]</scope>
    <source>
        <strain evidence="19 20">CECT 7868</strain>
    </source>
</reference>
<dbReference type="PROSITE" id="PS52016">
    <property type="entry name" value="TONB_DEPENDENT_REC_3"/>
    <property type="match status" value="1"/>
</dbReference>
<evidence type="ECO:0000256" key="6">
    <source>
        <dbReference type="ARBA" id="ARBA00022692"/>
    </source>
</evidence>
<proteinExistence type="inferred from homology"/>
<feature type="signal peptide" evidence="16">
    <location>
        <begin position="1"/>
        <end position="37"/>
    </location>
</feature>
<evidence type="ECO:0000256" key="16">
    <source>
        <dbReference type="SAM" id="SignalP"/>
    </source>
</evidence>
<accession>A0A1M5VXU7</accession>
<evidence type="ECO:0000256" key="10">
    <source>
        <dbReference type="ARBA" id="ARBA00023077"/>
    </source>
</evidence>
<organism evidence="19 20">
    <name type="scientific">Vibrio aerogenes CECT 7868</name>
    <dbReference type="NCBI Taxonomy" id="1216006"/>
    <lineage>
        <taxon>Bacteria</taxon>
        <taxon>Pseudomonadati</taxon>
        <taxon>Pseudomonadota</taxon>
        <taxon>Gammaproteobacteria</taxon>
        <taxon>Vibrionales</taxon>
        <taxon>Vibrionaceae</taxon>
        <taxon>Vibrio</taxon>
    </lineage>
</organism>
<keyword evidence="4 14" id="KW-1134">Transmembrane beta strand</keyword>
<keyword evidence="3 14" id="KW-0813">Transport</keyword>
<keyword evidence="5" id="KW-0410">Iron transport</keyword>
<evidence type="ECO:0000256" key="7">
    <source>
        <dbReference type="ARBA" id="ARBA00022729"/>
    </source>
</evidence>
<keyword evidence="8" id="KW-0408">Iron</keyword>
<dbReference type="InterPro" id="IPR012910">
    <property type="entry name" value="Plug_dom"/>
</dbReference>
<dbReference type="EMBL" id="FQXZ01000006">
    <property type="protein sequence ID" value="SHH80085.1"/>
    <property type="molecule type" value="Genomic_DNA"/>
</dbReference>